<dbReference type="OrthoDB" id="9021722at2"/>
<dbReference type="EMBL" id="PVLR01000024">
    <property type="protein sequence ID" value="PRD68760.1"/>
    <property type="molecule type" value="Genomic_DNA"/>
</dbReference>
<dbReference type="InterPro" id="IPR036286">
    <property type="entry name" value="LexA/Signal_pep-like_sf"/>
</dbReference>
<dbReference type="CDD" id="cd06529">
    <property type="entry name" value="S24_LexA-like"/>
    <property type="match status" value="1"/>
</dbReference>
<evidence type="ECO:0000256" key="1">
    <source>
        <dbReference type="ARBA" id="ARBA00023015"/>
    </source>
</evidence>
<keyword evidence="2" id="KW-0238">DNA-binding</keyword>
<evidence type="ECO:0000259" key="4">
    <source>
        <dbReference type="Pfam" id="PF00717"/>
    </source>
</evidence>
<dbReference type="SUPFAM" id="SSF51306">
    <property type="entry name" value="LexA/Signal peptidase"/>
    <property type="match status" value="1"/>
</dbReference>
<accession>A0A2S9KE87</accession>
<evidence type="ECO:0000256" key="3">
    <source>
        <dbReference type="ARBA" id="ARBA00023163"/>
    </source>
</evidence>
<dbReference type="PANTHER" id="PTHR40661:SF3">
    <property type="entry name" value="FELS-1 PROPHAGE TRANSCRIPTIONAL REGULATOR"/>
    <property type="match status" value="1"/>
</dbReference>
<evidence type="ECO:0000313" key="5">
    <source>
        <dbReference type="EMBL" id="PRD68760.1"/>
    </source>
</evidence>
<dbReference type="InterPro" id="IPR010982">
    <property type="entry name" value="Lambda_DNA-bd_dom_sf"/>
</dbReference>
<protein>
    <recommendedName>
        <fullName evidence="4">Peptidase S24/S26A/S26B/S26C domain-containing protein</fullName>
    </recommendedName>
</protein>
<dbReference type="Pfam" id="PF00717">
    <property type="entry name" value="Peptidase_S24"/>
    <property type="match status" value="1"/>
</dbReference>
<name>A0A2S9KE87_9BURK</name>
<reference evidence="5 6" key="1">
    <citation type="submission" date="2018-03" db="EMBL/GenBank/DDBJ databases">
        <title>Comparative genomics illustrates the genes involved in a hyperalkaliphilic mechanisms of Serpentinomonas isolated from highly-alkaline calcium-rich serpentinized springs.</title>
        <authorList>
            <person name="Suzuki S."/>
            <person name="Ishii S."/>
            <person name="Walworth N."/>
            <person name="Bird L."/>
            <person name="Kuenen J.G."/>
            <person name="Nealson K.H."/>
        </authorList>
    </citation>
    <scope>NUCLEOTIDE SEQUENCE [LARGE SCALE GENOMIC DNA]</scope>
    <source>
        <strain evidence="5 6">83</strain>
    </source>
</reference>
<keyword evidence="3" id="KW-0804">Transcription</keyword>
<comment type="caution">
    <text evidence="5">The sequence shown here is derived from an EMBL/GenBank/DDBJ whole genome shotgun (WGS) entry which is preliminary data.</text>
</comment>
<dbReference type="Proteomes" id="UP000238326">
    <property type="component" value="Unassembled WGS sequence"/>
</dbReference>
<dbReference type="InterPro" id="IPR039418">
    <property type="entry name" value="LexA-like"/>
</dbReference>
<keyword evidence="1" id="KW-0805">Transcription regulation</keyword>
<organism evidence="5 6">
    <name type="scientific">Malikia spinosa</name>
    <dbReference type="NCBI Taxonomy" id="86180"/>
    <lineage>
        <taxon>Bacteria</taxon>
        <taxon>Pseudomonadati</taxon>
        <taxon>Pseudomonadota</taxon>
        <taxon>Betaproteobacteria</taxon>
        <taxon>Burkholderiales</taxon>
        <taxon>Comamonadaceae</taxon>
        <taxon>Malikia</taxon>
    </lineage>
</organism>
<dbReference type="PANTHER" id="PTHR40661">
    <property type="match status" value="1"/>
</dbReference>
<dbReference type="Gene3D" id="1.10.260.40">
    <property type="entry name" value="lambda repressor-like DNA-binding domains"/>
    <property type="match status" value="1"/>
</dbReference>
<dbReference type="AlphaFoldDB" id="A0A2S9KE87"/>
<keyword evidence="6" id="KW-1185">Reference proteome</keyword>
<proteinExistence type="predicted"/>
<dbReference type="InterPro" id="IPR015927">
    <property type="entry name" value="Peptidase_S24_S26A/B/C"/>
</dbReference>
<dbReference type="Gene3D" id="2.10.109.10">
    <property type="entry name" value="Umud Fragment, subunit A"/>
    <property type="match status" value="1"/>
</dbReference>
<evidence type="ECO:0000313" key="6">
    <source>
        <dbReference type="Proteomes" id="UP000238326"/>
    </source>
</evidence>
<feature type="domain" description="Peptidase S24/S26A/S26B/S26C" evidence="4">
    <location>
        <begin position="141"/>
        <end position="228"/>
    </location>
</feature>
<sequence>MFTFKSTSCLNIMLKNTGMHATTKRLFDALVELAKIDGYKEPGKAAQFLGESAATITNWKSRGISKQGILKANKLFGIDPRWLESGEGDMLPEGRRVEPNVEAGPAVKPTREIPVVGEVKGGDDGYLTELDYPVGHGEGVVDYPTSDPCAYALRVRGDSMHPRYRAGEFVVVEPSLEAQPGDDVVVALHDGRKLLKELNWARDGEVQLLSINNHFGPLTIPLAEILRIQLVAGRVRRGAIRR</sequence>
<gene>
    <name evidence="5" type="ORF">C6P61_09675</name>
</gene>
<evidence type="ECO:0000256" key="2">
    <source>
        <dbReference type="ARBA" id="ARBA00023125"/>
    </source>
</evidence>
<dbReference type="GO" id="GO:0003677">
    <property type="term" value="F:DNA binding"/>
    <property type="evidence" value="ECO:0007669"/>
    <property type="project" value="UniProtKB-KW"/>
</dbReference>